<evidence type="ECO:0008006" key="3">
    <source>
        <dbReference type="Google" id="ProtNLM"/>
    </source>
</evidence>
<keyword evidence="2" id="KW-1185">Reference proteome</keyword>
<organism evidence="1 2">
    <name type="scientific">Lophiotrema nucula</name>
    <dbReference type="NCBI Taxonomy" id="690887"/>
    <lineage>
        <taxon>Eukaryota</taxon>
        <taxon>Fungi</taxon>
        <taxon>Dikarya</taxon>
        <taxon>Ascomycota</taxon>
        <taxon>Pezizomycotina</taxon>
        <taxon>Dothideomycetes</taxon>
        <taxon>Pleosporomycetidae</taxon>
        <taxon>Pleosporales</taxon>
        <taxon>Lophiotremataceae</taxon>
        <taxon>Lophiotrema</taxon>
    </lineage>
</organism>
<dbReference type="Proteomes" id="UP000799770">
    <property type="component" value="Unassembled WGS sequence"/>
</dbReference>
<gene>
    <name evidence="1" type="ORF">BDV96DRAFT_652575</name>
</gene>
<name>A0A6A5YPK2_9PLEO</name>
<protein>
    <recommendedName>
        <fullName evidence="3">F-box domain-containing protein</fullName>
    </recommendedName>
</protein>
<dbReference type="InterPro" id="IPR032675">
    <property type="entry name" value="LRR_dom_sf"/>
</dbReference>
<sequence>MPETRSKGILDLPDELLCTVIEYLLSPSLAEYADDSRTNPGFYNRRYRTRALCRLSRACRRLNWVTRDYLYSSFYLTRRYEDDDEAIHLLVRTLIERPELHLLFKKATIDSSLVGVTVRKAPIKRSPQAVDQLLDAPEFKNIPRLERFRHGIMDGYLDAATAHLLLLLPNLEDLQIVQHNSLLDKIPRDYYSVNVLDMAGTLGLTSRFHGFPALRTLQLCFTPQDPAYMSGACLLIPSLRKVRLANVVLWSPFEHDWKCPPYSSPVTELELIGFKWDCLRHFGKLFRSFKNLNSVFLDGGDANWNRATIFQALKNQKHALETLTYCHNAMYDGFMPSLQDFKRLRNLAIADSSIFDNWLQSPTQAPTQQEDAASAYFEQLSSTFPPSLEILTHLIPWTPYEEEDDGESLFHAWRIKYCRAWEAVPAGLPFHKLQRVCMVASGFWESSVEYAVLWPQEEVAEGVFNGRVTDLSQLFDPRLSSPDSSWLHSYDTKAFG</sequence>
<dbReference type="EMBL" id="ML977346">
    <property type="protein sequence ID" value="KAF2108634.1"/>
    <property type="molecule type" value="Genomic_DNA"/>
</dbReference>
<accession>A0A6A5YPK2</accession>
<proteinExistence type="predicted"/>
<evidence type="ECO:0000313" key="2">
    <source>
        <dbReference type="Proteomes" id="UP000799770"/>
    </source>
</evidence>
<reference evidence="1" key="1">
    <citation type="journal article" date="2020" name="Stud. Mycol.">
        <title>101 Dothideomycetes genomes: a test case for predicting lifestyles and emergence of pathogens.</title>
        <authorList>
            <person name="Haridas S."/>
            <person name="Albert R."/>
            <person name="Binder M."/>
            <person name="Bloem J."/>
            <person name="Labutti K."/>
            <person name="Salamov A."/>
            <person name="Andreopoulos B."/>
            <person name="Baker S."/>
            <person name="Barry K."/>
            <person name="Bills G."/>
            <person name="Bluhm B."/>
            <person name="Cannon C."/>
            <person name="Castanera R."/>
            <person name="Culley D."/>
            <person name="Daum C."/>
            <person name="Ezra D."/>
            <person name="Gonzalez J."/>
            <person name="Henrissat B."/>
            <person name="Kuo A."/>
            <person name="Liang C."/>
            <person name="Lipzen A."/>
            <person name="Lutzoni F."/>
            <person name="Magnuson J."/>
            <person name="Mondo S."/>
            <person name="Nolan M."/>
            <person name="Ohm R."/>
            <person name="Pangilinan J."/>
            <person name="Park H.-J."/>
            <person name="Ramirez L."/>
            <person name="Alfaro M."/>
            <person name="Sun H."/>
            <person name="Tritt A."/>
            <person name="Yoshinaga Y."/>
            <person name="Zwiers L.-H."/>
            <person name="Turgeon B."/>
            <person name="Goodwin S."/>
            <person name="Spatafora J."/>
            <person name="Crous P."/>
            <person name="Grigoriev I."/>
        </authorList>
    </citation>
    <scope>NUCLEOTIDE SEQUENCE</scope>
    <source>
        <strain evidence="1">CBS 627.86</strain>
    </source>
</reference>
<dbReference type="Gene3D" id="3.80.10.10">
    <property type="entry name" value="Ribonuclease Inhibitor"/>
    <property type="match status" value="1"/>
</dbReference>
<dbReference type="OrthoDB" id="10660104at2759"/>
<dbReference type="SUPFAM" id="SSF52047">
    <property type="entry name" value="RNI-like"/>
    <property type="match status" value="1"/>
</dbReference>
<evidence type="ECO:0000313" key="1">
    <source>
        <dbReference type="EMBL" id="KAF2108634.1"/>
    </source>
</evidence>
<dbReference type="AlphaFoldDB" id="A0A6A5YPK2"/>